<name>A9IK18_BORPD</name>
<dbReference type="Pfam" id="PF03524">
    <property type="entry name" value="CagX"/>
    <property type="match status" value="1"/>
</dbReference>
<feature type="chain" id="PRO_5002739595" evidence="4">
    <location>
        <begin position="19"/>
        <end position="266"/>
    </location>
</feature>
<sequence length="266" mass="27775">MLRLILLGLLPLGLAACAQWPGSVQGWRAGGAPAGHYDFNWQLSGDPSVAPLQVFSGAGRTWLQFAPGRIPPALFAQTPSGLQPLSYTLQEPYLIVDGIWPALVLQGGRHVARVERQAALPVSAPAAPPASTAAGRGGVPIVEPPGAAPLSSAPALPAPHTPLTRDDTPSRFRAGAPDATLRAVLARWAAEAGWSFEPQHWAVDADIPLAGSADFPADFKAAVRGLLASTELADRPVQPCFYANKVLRVVPFAQACDRSATSGARP</sequence>
<dbReference type="KEGG" id="bpt:Bpet1994"/>
<keyword evidence="2 4" id="KW-0732">Signal</keyword>
<dbReference type="InterPro" id="IPR038161">
    <property type="entry name" value="VirB9/CagX/TrbG_C_sf"/>
</dbReference>
<evidence type="ECO:0000256" key="4">
    <source>
        <dbReference type="SAM" id="SignalP"/>
    </source>
</evidence>
<protein>
    <submittedName>
        <fullName evidence="6">Lipoprotein</fullName>
    </submittedName>
</protein>
<dbReference type="eggNOG" id="COG3504">
    <property type="taxonomic scope" value="Bacteria"/>
</dbReference>
<feature type="region of interest" description="Disordered" evidence="3">
    <location>
        <begin position="123"/>
        <end position="171"/>
    </location>
</feature>
<reference evidence="6 7" key="1">
    <citation type="journal article" date="2008" name="BMC Genomics">
        <title>The missing link: Bordetella petrii is endowed with both the metabolic versatility of environmental bacteria and virulence traits of pathogenic Bordetellae.</title>
        <authorList>
            <person name="Gross R."/>
            <person name="Guzman C.A."/>
            <person name="Sebaihia M."/>
            <person name="Martins Dos Santos V.A."/>
            <person name="Pieper D.H."/>
            <person name="Koebnik R."/>
            <person name="Lechner M."/>
            <person name="Bartels D."/>
            <person name="Buhrmester J."/>
            <person name="Choudhuri J.V."/>
            <person name="Ebensen T."/>
            <person name="Gaigalat L."/>
            <person name="Herrmann S."/>
            <person name="Khachane A.N."/>
            <person name="Larisch C."/>
            <person name="Link S."/>
            <person name="Linke B."/>
            <person name="Meyer F."/>
            <person name="Mormann S."/>
            <person name="Nakunst D."/>
            <person name="Rueckert C."/>
            <person name="Schneiker-Bekel S."/>
            <person name="Schulze K."/>
            <person name="Vorhoelter F.J."/>
            <person name="Yevsa T."/>
            <person name="Engle J.T."/>
            <person name="Goldman W.E."/>
            <person name="Puehler A."/>
            <person name="Goebel U.B."/>
            <person name="Goesmann A."/>
            <person name="Bloecker H."/>
            <person name="Kaiser O."/>
            <person name="Martinez-Arias R."/>
        </authorList>
    </citation>
    <scope>NUCLEOTIDE SEQUENCE [LARGE SCALE GENOMIC DNA]</scope>
    <source>
        <strain evidence="7">ATCC BAA-461 / DSM 12804 / CCUG 43448 / CIP 107267 / Se-1111R</strain>
    </source>
</reference>
<dbReference type="Gene3D" id="3.55.50.70">
    <property type="match status" value="1"/>
</dbReference>
<evidence type="ECO:0000256" key="3">
    <source>
        <dbReference type="SAM" id="MobiDB-lite"/>
    </source>
</evidence>
<feature type="compositionally biased region" description="Low complexity" evidence="3">
    <location>
        <begin position="123"/>
        <end position="134"/>
    </location>
</feature>
<feature type="domain" description="Toxin co-regulated pilus biosynthesis protein Q C-terminal" evidence="5">
    <location>
        <begin position="171"/>
        <end position="250"/>
    </location>
</feature>
<dbReference type="STRING" id="94624.Bpet1994"/>
<organism evidence="6 7">
    <name type="scientific">Bordetella petrii (strain ATCC BAA-461 / DSM 12804 / CCUG 43448 / CIP 107267 / Se-1111R)</name>
    <dbReference type="NCBI Taxonomy" id="340100"/>
    <lineage>
        <taxon>Bacteria</taxon>
        <taxon>Pseudomonadati</taxon>
        <taxon>Pseudomonadota</taxon>
        <taxon>Betaproteobacteria</taxon>
        <taxon>Burkholderiales</taxon>
        <taxon>Alcaligenaceae</taxon>
        <taxon>Bordetella</taxon>
    </lineage>
</organism>
<proteinExistence type="inferred from homology"/>
<evidence type="ECO:0000256" key="1">
    <source>
        <dbReference type="ARBA" id="ARBA00006135"/>
    </source>
</evidence>
<accession>A9IK18</accession>
<gene>
    <name evidence="6" type="ordered locus">Bpet1994</name>
</gene>
<evidence type="ECO:0000313" key="6">
    <source>
        <dbReference type="EMBL" id="CAP42334.1"/>
    </source>
</evidence>
<dbReference type="Proteomes" id="UP000001225">
    <property type="component" value="Chromosome"/>
</dbReference>
<dbReference type="AlphaFoldDB" id="A9IK18"/>
<keyword evidence="7" id="KW-1185">Reference proteome</keyword>
<feature type="signal peptide" evidence="4">
    <location>
        <begin position="1"/>
        <end position="18"/>
    </location>
</feature>
<comment type="similarity">
    <text evidence="1">Belongs to the TrbG/VirB9 family.</text>
</comment>
<evidence type="ECO:0000313" key="7">
    <source>
        <dbReference type="Proteomes" id="UP000001225"/>
    </source>
</evidence>
<dbReference type="InterPro" id="IPR033645">
    <property type="entry name" value="VirB9/CagX/TrbG_C"/>
</dbReference>
<dbReference type="PROSITE" id="PS51257">
    <property type="entry name" value="PROKAR_LIPOPROTEIN"/>
    <property type="match status" value="1"/>
</dbReference>
<dbReference type="InterPro" id="IPR010258">
    <property type="entry name" value="Conjugal_tfr_TrbG/VirB9/CagX"/>
</dbReference>
<dbReference type="Gene3D" id="2.60.40.2500">
    <property type="match status" value="1"/>
</dbReference>
<dbReference type="EMBL" id="AM902716">
    <property type="protein sequence ID" value="CAP42334.1"/>
    <property type="molecule type" value="Genomic_DNA"/>
</dbReference>
<dbReference type="Pfam" id="PF10671">
    <property type="entry name" value="TcpQ"/>
    <property type="match status" value="1"/>
</dbReference>
<evidence type="ECO:0000259" key="5">
    <source>
        <dbReference type="Pfam" id="PF10671"/>
    </source>
</evidence>
<keyword evidence="6" id="KW-0449">Lipoprotein</keyword>
<dbReference type="CDD" id="cd06911">
    <property type="entry name" value="VirB9_CagX_TrbG"/>
    <property type="match status" value="1"/>
</dbReference>
<dbReference type="InterPro" id="IPR018927">
    <property type="entry name" value="Pilus_synth_Q_C"/>
</dbReference>
<evidence type="ECO:0000256" key="2">
    <source>
        <dbReference type="ARBA" id="ARBA00022729"/>
    </source>
</evidence>